<evidence type="ECO:0000256" key="3">
    <source>
        <dbReference type="ARBA" id="ARBA00023125"/>
    </source>
</evidence>
<reference evidence="8 9" key="1">
    <citation type="submission" date="2016-11" db="EMBL/GenBank/DDBJ databases">
        <authorList>
            <person name="Jaros S."/>
            <person name="Januszkiewicz K."/>
            <person name="Wedrychowicz H."/>
        </authorList>
    </citation>
    <scope>NUCLEOTIDE SEQUENCE [LARGE SCALE GENOMIC DNA]</scope>
    <source>
        <strain evidence="8 9">DSM 43832</strain>
    </source>
</reference>
<evidence type="ECO:0000256" key="4">
    <source>
        <dbReference type="ARBA" id="ARBA00023163"/>
    </source>
</evidence>
<evidence type="ECO:0000259" key="7">
    <source>
        <dbReference type="PROSITE" id="PS50110"/>
    </source>
</evidence>
<sequence>MRVTIGVVLAEDNALLRHGLVRLIGAADDITLLGSASDLPGLEKLIEEHSPDVVVTDIRMPPSNSDEGIAVAARLRAERPEVGVLLLSQYAEADYALTLLSDGTARRGYLLKERVADGDELVDAIRRVAAGGSVIDPTVIEGLVAANRQQPSELDALTPRETEVLAEMAQGKSNAAIAASLVLSERAVEKHTNSIFSKLGLSEEKDLNRRVSAVLVYLQNRR</sequence>
<dbReference type="Pfam" id="PF00072">
    <property type="entry name" value="Response_reg"/>
    <property type="match status" value="1"/>
</dbReference>
<evidence type="ECO:0000259" key="6">
    <source>
        <dbReference type="PROSITE" id="PS50043"/>
    </source>
</evidence>
<dbReference type="SUPFAM" id="SSF46894">
    <property type="entry name" value="C-terminal effector domain of the bipartite response regulators"/>
    <property type="match status" value="1"/>
</dbReference>
<dbReference type="GO" id="GO:0006355">
    <property type="term" value="P:regulation of DNA-templated transcription"/>
    <property type="evidence" value="ECO:0007669"/>
    <property type="project" value="InterPro"/>
</dbReference>
<dbReference type="PROSITE" id="PS50043">
    <property type="entry name" value="HTH_LUXR_2"/>
    <property type="match status" value="1"/>
</dbReference>
<dbReference type="SMART" id="SM00421">
    <property type="entry name" value="HTH_LUXR"/>
    <property type="match status" value="1"/>
</dbReference>
<evidence type="ECO:0000256" key="1">
    <source>
        <dbReference type="ARBA" id="ARBA00022553"/>
    </source>
</evidence>
<dbReference type="PROSITE" id="PS50110">
    <property type="entry name" value="RESPONSE_REGULATORY"/>
    <property type="match status" value="1"/>
</dbReference>
<keyword evidence="2" id="KW-0805">Transcription regulation</keyword>
<feature type="domain" description="HTH luxR-type" evidence="6">
    <location>
        <begin position="150"/>
        <end position="221"/>
    </location>
</feature>
<evidence type="ECO:0000256" key="5">
    <source>
        <dbReference type="PROSITE-ProRule" id="PRU00169"/>
    </source>
</evidence>
<dbReference type="EMBL" id="FRAP01000002">
    <property type="protein sequence ID" value="SHK03844.1"/>
    <property type="molecule type" value="Genomic_DNA"/>
</dbReference>
<dbReference type="PANTHER" id="PTHR43214:SF24">
    <property type="entry name" value="TRANSCRIPTIONAL REGULATORY PROTEIN NARL-RELATED"/>
    <property type="match status" value="1"/>
</dbReference>
<evidence type="ECO:0000256" key="2">
    <source>
        <dbReference type="ARBA" id="ARBA00023015"/>
    </source>
</evidence>
<dbReference type="SUPFAM" id="SSF52172">
    <property type="entry name" value="CheY-like"/>
    <property type="match status" value="1"/>
</dbReference>
<dbReference type="SMART" id="SM00448">
    <property type="entry name" value="REC"/>
    <property type="match status" value="1"/>
</dbReference>
<dbReference type="InterPro" id="IPR001789">
    <property type="entry name" value="Sig_transdc_resp-reg_receiver"/>
</dbReference>
<dbReference type="PANTHER" id="PTHR43214">
    <property type="entry name" value="TWO-COMPONENT RESPONSE REGULATOR"/>
    <property type="match status" value="1"/>
</dbReference>
<proteinExistence type="predicted"/>
<keyword evidence="4" id="KW-0804">Transcription</keyword>
<keyword evidence="9" id="KW-1185">Reference proteome</keyword>
<keyword evidence="1 5" id="KW-0597">Phosphoprotein</keyword>
<gene>
    <name evidence="8" type="ORF">SAMN05443637_10290</name>
</gene>
<accession>A0A1M6P7C2</accession>
<dbReference type="GO" id="GO:0000160">
    <property type="term" value="P:phosphorelay signal transduction system"/>
    <property type="evidence" value="ECO:0007669"/>
    <property type="project" value="InterPro"/>
</dbReference>
<feature type="domain" description="Response regulatory" evidence="7">
    <location>
        <begin position="6"/>
        <end position="129"/>
    </location>
</feature>
<name>A0A1M6P7C2_PSETH</name>
<dbReference type="InterPro" id="IPR058245">
    <property type="entry name" value="NreC/VraR/RcsB-like_REC"/>
</dbReference>
<dbReference type="Pfam" id="PF00196">
    <property type="entry name" value="GerE"/>
    <property type="match status" value="1"/>
</dbReference>
<dbReference type="Proteomes" id="UP000184363">
    <property type="component" value="Unassembled WGS sequence"/>
</dbReference>
<organism evidence="8 9">
    <name type="scientific">Pseudonocardia thermophila</name>
    <dbReference type="NCBI Taxonomy" id="1848"/>
    <lineage>
        <taxon>Bacteria</taxon>
        <taxon>Bacillati</taxon>
        <taxon>Actinomycetota</taxon>
        <taxon>Actinomycetes</taxon>
        <taxon>Pseudonocardiales</taxon>
        <taxon>Pseudonocardiaceae</taxon>
        <taxon>Pseudonocardia</taxon>
    </lineage>
</organism>
<dbReference type="InterPro" id="IPR011006">
    <property type="entry name" value="CheY-like_superfamily"/>
</dbReference>
<protein>
    <submittedName>
        <fullName evidence="8">Two component transcriptional regulator, LuxR family</fullName>
    </submittedName>
</protein>
<keyword evidence="3" id="KW-0238">DNA-binding</keyword>
<dbReference type="STRING" id="1848.SAMN05443637_10290"/>
<dbReference type="CDD" id="cd17535">
    <property type="entry name" value="REC_NarL-like"/>
    <property type="match status" value="1"/>
</dbReference>
<feature type="modified residue" description="4-aspartylphosphate" evidence="5">
    <location>
        <position position="57"/>
    </location>
</feature>
<dbReference type="InterPro" id="IPR016032">
    <property type="entry name" value="Sig_transdc_resp-reg_C-effctor"/>
</dbReference>
<dbReference type="InterPro" id="IPR000792">
    <property type="entry name" value="Tscrpt_reg_LuxR_C"/>
</dbReference>
<dbReference type="AlphaFoldDB" id="A0A1M6P7C2"/>
<dbReference type="CDD" id="cd06170">
    <property type="entry name" value="LuxR_C_like"/>
    <property type="match status" value="1"/>
</dbReference>
<dbReference type="PRINTS" id="PR00038">
    <property type="entry name" value="HTHLUXR"/>
</dbReference>
<evidence type="ECO:0000313" key="8">
    <source>
        <dbReference type="EMBL" id="SHK03844.1"/>
    </source>
</evidence>
<dbReference type="InterPro" id="IPR039420">
    <property type="entry name" value="WalR-like"/>
</dbReference>
<dbReference type="GO" id="GO:0003677">
    <property type="term" value="F:DNA binding"/>
    <property type="evidence" value="ECO:0007669"/>
    <property type="project" value="UniProtKB-KW"/>
</dbReference>
<dbReference type="Gene3D" id="3.40.50.2300">
    <property type="match status" value="1"/>
</dbReference>
<evidence type="ECO:0000313" key="9">
    <source>
        <dbReference type="Proteomes" id="UP000184363"/>
    </source>
</evidence>